<gene>
    <name evidence="3" type="ordered locus">Huta_1366</name>
</gene>
<keyword evidence="1" id="KW-1133">Transmembrane helix</keyword>
<dbReference type="OrthoDB" id="270420at2157"/>
<evidence type="ECO:0000259" key="2">
    <source>
        <dbReference type="Pfam" id="PF03703"/>
    </source>
</evidence>
<dbReference type="STRING" id="519442.Huta_1366"/>
<evidence type="ECO:0000313" key="4">
    <source>
        <dbReference type="Proteomes" id="UP000002071"/>
    </source>
</evidence>
<evidence type="ECO:0000313" key="3">
    <source>
        <dbReference type="EMBL" id="ACV11542.1"/>
    </source>
</evidence>
<dbReference type="EMBL" id="CP001687">
    <property type="protein sequence ID" value="ACV11542.1"/>
    <property type="molecule type" value="Genomic_DNA"/>
</dbReference>
<feature type="transmembrane region" description="Helical" evidence="1">
    <location>
        <begin position="80"/>
        <end position="100"/>
    </location>
</feature>
<dbReference type="HOGENOM" id="CLU_084674_0_0_2"/>
<sequence>MARGLPAIWSSAAGIPLVGVGGYMHTVESNVPPEAGLPFALFGGFVVCLGLYIQLVAAPEPPLMRENEEIIETRNPAQRAAAAKTAIGLAALAVAVYLLVFTFKPYIYPTGSLVLGLYWFTTGLHAYWTNTLTTYYVTNQRIIKEYRFISLVRQELPFSKVRGVEERKSIWETLVGLGNVRVASGGGGTLEVVIRNVYSPTAFANEIRELI</sequence>
<protein>
    <submittedName>
        <fullName evidence="3">Membrane-flanked domain protein</fullName>
    </submittedName>
</protein>
<proteinExistence type="predicted"/>
<organism evidence="3 4">
    <name type="scientific">Halorhabdus utahensis (strain DSM 12940 / JCM 11049 / AX-2)</name>
    <dbReference type="NCBI Taxonomy" id="519442"/>
    <lineage>
        <taxon>Archaea</taxon>
        <taxon>Methanobacteriati</taxon>
        <taxon>Methanobacteriota</taxon>
        <taxon>Stenosarchaea group</taxon>
        <taxon>Halobacteria</taxon>
        <taxon>Halobacteriales</taxon>
        <taxon>Haloarculaceae</taxon>
        <taxon>Halorhabdus</taxon>
    </lineage>
</organism>
<accession>C7NNE2</accession>
<dbReference type="GeneID" id="31401038"/>
<dbReference type="InterPro" id="IPR005182">
    <property type="entry name" value="YdbS-like_PH"/>
</dbReference>
<feature type="transmembrane region" description="Helical" evidence="1">
    <location>
        <begin position="106"/>
        <end position="128"/>
    </location>
</feature>
<keyword evidence="4" id="KW-1185">Reference proteome</keyword>
<feature type="transmembrane region" description="Helical" evidence="1">
    <location>
        <begin position="37"/>
        <end position="59"/>
    </location>
</feature>
<dbReference type="KEGG" id="hut:Huta_1366"/>
<name>C7NNE2_HALUD</name>
<dbReference type="Proteomes" id="UP000002071">
    <property type="component" value="Chromosome"/>
</dbReference>
<dbReference type="AlphaFoldDB" id="C7NNE2"/>
<dbReference type="Pfam" id="PF03703">
    <property type="entry name" value="bPH_2"/>
    <property type="match status" value="1"/>
</dbReference>
<feature type="domain" description="YdbS-like PH" evidence="2">
    <location>
        <begin position="133"/>
        <end position="206"/>
    </location>
</feature>
<feature type="transmembrane region" description="Helical" evidence="1">
    <location>
        <begin position="7"/>
        <end position="25"/>
    </location>
</feature>
<dbReference type="eggNOG" id="arCOG04619">
    <property type="taxonomic scope" value="Archaea"/>
</dbReference>
<dbReference type="RefSeq" id="WP_015789116.1">
    <property type="nucleotide sequence ID" value="NC_013158.1"/>
</dbReference>
<keyword evidence="1" id="KW-0812">Transmembrane</keyword>
<keyword evidence="1" id="KW-0472">Membrane</keyword>
<evidence type="ECO:0000256" key="1">
    <source>
        <dbReference type="SAM" id="Phobius"/>
    </source>
</evidence>
<reference evidence="3 4" key="1">
    <citation type="journal article" date="2009" name="Stand. Genomic Sci.">
        <title>Complete genome sequence of Halorhabdus utahensis type strain (AX-2).</title>
        <authorList>
            <person name="Anderson I."/>
            <person name="Tindall B.J."/>
            <person name="Pomrenke H."/>
            <person name="Goker M."/>
            <person name="Lapidus A."/>
            <person name="Nolan M."/>
            <person name="Copeland A."/>
            <person name="Glavina Del Rio T."/>
            <person name="Chen F."/>
            <person name="Tice H."/>
            <person name="Cheng J.F."/>
            <person name="Lucas S."/>
            <person name="Chertkov O."/>
            <person name="Bruce D."/>
            <person name="Brettin T."/>
            <person name="Detter J.C."/>
            <person name="Han C."/>
            <person name="Goodwin L."/>
            <person name="Land M."/>
            <person name="Hauser L."/>
            <person name="Chang Y.J."/>
            <person name="Jeffries C.D."/>
            <person name="Pitluck S."/>
            <person name="Pati A."/>
            <person name="Mavromatis K."/>
            <person name="Ivanova N."/>
            <person name="Ovchinnikova G."/>
            <person name="Chen A."/>
            <person name="Palaniappan K."/>
            <person name="Chain P."/>
            <person name="Rohde M."/>
            <person name="Bristow J."/>
            <person name="Eisen J.A."/>
            <person name="Markowitz V."/>
            <person name="Hugenholtz P."/>
            <person name="Kyrpides N.C."/>
            <person name="Klenk H.P."/>
        </authorList>
    </citation>
    <scope>NUCLEOTIDE SEQUENCE [LARGE SCALE GENOMIC DNA]</scope>
    <source>
        <strain evidence="4">DSM 12940 / JCM 11049 / AX-2</strain>
    </source>
</reference>